<protein>
    <recommendedName>
        <fullName evidence="3">Nucleotide exchange factor SIL1</fullName>
    </recommendedName>
</protein>
<dbReference type="InterPro" id="IPR031884">
    <property type="entry name" value="Sil1_fungi"/>
</dbReference>
<dbReference type="InterPro" id="IPR016024">
    <property type="entry name" value="ARM-type_fold"/>
</dbReference>
<evidence type="ECO:0000313" key="11">
    <source>
        <dbReference type="Proteomes" id="UP000769528"/>
    </source>
</evidence>
<evidence type="ECO:0000256" key="1">
    <source>
        <dbReference type="ARBA" id="ARBA00010588"/>
    </source>
</evidence>
<evidence type="ECO:0000256" key="7">
    <source>
        <dbReference type="ARBA" id="ARBA00022927"/>
    </source>
</evidence>
<dbReference type="InterPro" id="IPR011989">
    <property type="entry name" value="ARM-like"/>
</dbReference>
<dbReference type="SUPFAM" id="SSF48371">
    <property type="entry name" value="ARM repeat"/>
    <property type="match status" value="1"/>
</dbReference>
<comment type="similarity">
    <text evidence="1">Belongs to the SIL1 family.</text>
</comment>
<evidence type="ECO:0000256" key="5">
    <source>
        <dbReference type="ARBA" id="ARBA00022729"/>
    </source>
</evidence>
<comment type="caution">
    <text evidence="10">The sequence shown here is derived from an EMBL/GenBank/DDBJ whole genome shotgun (WGS) entry which is preliminary data.</text>
</comment>
<dbReference type="InterPro" id="IPR050693">
    <property type="entry name" value="Hsp70_NEF-Inhibitors"/>
</dbReference>
<dbReference type="Pfam" id="PF16782">
    <property type="entry name" value="SIL1"/>
    <property type="match status" value="1"/>
</dbReference>
<dbReference type="GO" id="GO:0005783">
    <property type="term" value="C:endoplasmic reticulum"/>
    <property type="evidence" value="ECO:0007669"/>
    <property type="project" value="InterPro"/>
</dbReference>
<feature type="signal peptide" evidence="9">
    <location>
        <begin position="1"/>
        <end position="19"/>
    </location>
</feature>
<dbReference type="Proteomes" id="UP000769528">
    <property type="component" value="Unassembled WGS sequence"/>
</dbReference>
<keyword evidence="7" id="KW-0653">Protein transport</keyword>
<keyword evidence="4" id="KW-0813">Transport</keyword>
<keyword evidence="5 9" id="KW-0732">Signal</keyword>
<dbReference type="PANTHER" id="PTHR19316:SF34">
    <property type="entry name" value="NUCLEOTIDE EXCHANGE FACTOR SIL1"/>
    <property type="match status" value="1"/>
</dbReference>
<dbReference type="PANTHER" id="PTHR19316">
    <property type="entry name" value="PROTEIN FOLDING REGULATOR"/>
    <property type="match status" value="1"/>
</dbReference>
<reference evidence="10" key="1">
    <citation type="journal article" date="2021" name="Open Biol.">
        <title>Shared evolutionary footprints suggest mitochondrial oxidative damage underlies multiple complex I losses in fungi.</title>
        <authorList>
            <person name="Schikora-Tamarit M.A."/>
            <person name="Marcet-Houben M."/>
            <person name="Nosek J."/>
            <person name="Gabaldon T."/>
        </authorList>
    </citation>
    <scope>NUCLEOTIDE SEQUENCE</scope>
    <source>
        <strain evidence="10">CBS6341</strain>
    </source>
</reference>
<evidence type="ECO:0000256" key="8">
    <source>
        <dbReference type="ARBA" id="ARBA00023010"/>
    </source>
</evidence>
<dbReference type="GO" id="GO:0015031">
    <property type="term" value="P:protein transport"/>
    <property type="evidence" value="ECO:0007669"/>
    <property type="project" value="UniProtKB-KW"/>
</dbReference>
<dbReference type="GO" id="GO:0000774">
    <property type="term" value="F:adenyl-nucleotide exchange factor activity"/>
    <property type="evidence" value="ECO:0007669"/>
    <property type="project" value="InterPro"/>
</dbReference>
<dbReference type="EMBL" id="JAEUBF010000781">
    <property type="protein sequence ID" value="KAH3675138.1"/>
    <property type="molecule type" value="Genomic_DNA"/>
</dbReference>
<sequence>MLLAQRSLLLLALGLPVLSLLIPQQDDNSICNQVECYSKDFIPTFEWQTIKEGQQIPQGLDIRLDWQTGLKEARLAEGKTHIQKDKSVQIMPEIKETDDKKIVHYNENDSDSEDPEILALKKALGSSNTVKDLPQVLEYLQTGLYEKDELILTLESLNEYSHSLKDGIKITEPKNFIPLFEVATDNAKYSYEIRELGLRAIAQSLRHNLKALENINAESTFKVLLQHLQSEDNSIIQKRLLGVISSVLQTNKNVDKFLKLDGENFLLRLYPHLSEDSKVRSLEIIEDINKLKLSKRSEENDSNLRLFDTIQNSLSNDELKDDHNLEKLFDKAVSLKESGQFKPNERFMIWLSNQLESRKLQKRDKVEDYNENLHRKLLEARHLVFGNPNALRKALDDEL</sequence>
<dbReference type="AlphaFoldDB" id="A0A9P8TD64"/>
<accession>A0A9P8TD64</accession>
<keyword evidence="11" id="KW-1185">Reference proteome</keyword>
<feature type="chain" id="PRO_5040182077" description="Nucleotide exchange factor SIL1" evidence="9">
    <location>
        <begin position="20"/>
        <end position="399"/>
    </location>
</feature>
<evidence type="ECO:0000256" key="6">
    <source>
        <dbReference type="ARBA" id="ARBA00022824"/>
    </source>
</evidence>
<name>A0A9P8TD64_9ASCO</name>
<keyword evidence="8" id="KW-0811">Translocation</keyword>
<proteinExistence type="inferred from homology"/>
<dbReference type="Gene3D" id="1.25.10.10">
    <property type="entry name" value="Leucine-rich Repeat Variant"/>
    <property type="match status" value="1"/>
</dbReference>
<evidence type="ECO:0000256" key="3">
    <source>
        <dbReference type="ARBA" id="ARBA00015352"/>
    </source>
</evidence>
<keyword evidence="6" id="KW-0256">Endoplasmic reticulum</keyword>
<evidence type="ECO:0000256" key="2">
    <source>
        <dbReference type="ARBA" id="ARBA00011799"/>
    </source>
</evidence>
<dbReference type="OrthoDB" id="448649at2759"/>
<evidence type="ECO:0000256" key="4">
    <source>
        <dbReference type="ARBA" id="ARBA00022448"/>
    </source>
</evidence>
<evidence type="ECO:0000256" key="9">
    <source>
        <dbReference type="SAM" id="SignalP"/>
    </source>
</evidence>
<comment type="subunit">
    <text evidence="2">Interacts with KAR2.</text>
</comment>
<reference evidence="10" key="2">
    <citation type="submission" date="2021-01" db="EMBL/GenBank/DDBJ databases">
        <authorList>
            <person name="Schikora-Tamarit M.A."/>
        </authorList>
    </citation>
    <scope>NUCLEOTIDE SEQUENCE</scope>
    <source>
        <strain evidence="10">CBS6341</strain>
    </source>
</reference>
<gene>
    <name evidence="10" type="ORF">WICMUC_002794</name>
</gene>
<organism evidence="10 11">
    <name type="scientific">Wickerhamomyces mucosus</name>
    <dbReference type="NCBI Taxonomy" id="1378264"/>
    <lineage>
        <taxon>Eukaryota</taxon>
        <taxon>Fungi</taxon>
        <taxon>Dikarya</taxon>
        <taxon>Ascomycota</taxon>
        <taxon>Saccharomycotina</taxon>
        <taxon>Saccharomycetes</taxon>
        <taxon>Phaffomycetales</taxon>
        <taxon>Wickerhamomycetaceae</taxon>
        <taxon>Wickerhamomyces</taxon>
    </lineage>
</organism>
<evidence type="ECO:0000313" key="10">
    <source>
        <dbReference type="EMBL" id="KAH3675138.1"/>
    </source>
</evidence>